<dbReference type="STRING" id="765915.A0A1Y2HFH6"/>
<comment type="caution">
    <text evidence="3">The sequence shown here is derived from an EMBL/GenBank/DDBJ whole genome shotgun (WGS) entry which is preliminary data.</text>
</comment>
<keyword evidence="4" id="KW-1185">Reference proteome</keyword>
<gene>
    <name evidence="3" type="ORF">BCR44DRAFT_1438272</name>
</gene>
<accession>A0A1Y2HFH6</accession>
<evidence type="ECO:0000256" key="2">
    <source>
        <dbReference type="SAM" id="Phobius"/>
    </source>
</evidence>
<dbReference type="AlphaFoldDB" id="A0A1Y2HFH6"/>
<evidence type="ECO:0000313" key="4">
    <source>
        <dbReference type="Proteomes" id="UP000193411"/>
    </source>
</evidence>
<evidence type="ECO:0000256" key="1">
    <source>
        <dbReference type="SAM" id="MobiDB-lite"/>
    </source>
</evidence>
<proteinExistence type="predicted"/>
<feature type="region of interest" description="Disordered" evidence="1">
    <location>
        <begin position="1"/>
        <end position="69"/>
    </location>
</feature>
<keyword evidence="2" id="KW-1133">Transmembrane helix</keyword>
<protein>
    <submittedName>
        <fullName evidence="3">Uncharacterized protein</fullName>
    </submittedName>
</protein>
<organism evidence="3 4">
    <name type="scientific">Catenaria anguillulae PL171</name>
    <dbReference type="NCBI Taxonomy" id="765915"/>
    <lineage>
        <taxon>Eukaryota</taxon>
        <taxon>Fungi</taxon>
        <taxon>Fungi incertae sedis</taxon>
        <taxon>Blastocladiomycota</taxon>
        <taxon>Blastocladiomycetes</taxon>
        <taxon>Blastocladiales</taxon>
        <taxon>Catenariaceae</taxon>
        <taxon>Catenaria</taxon>
    </lineage>
</organism>
<feature type="compositionally biased region" description="Low complexity" evidence="1">
    <location>
        <begin position="165"/>
        <end position="183"/>
    </location>
</feature>
<reference evidence="3 4" key="1">
    <citation type="submission" date="2016-07" db="EMBL/GenBank/DDBJ databases">
        <title>Pervasive Adenine N6-methylation of Active Genes in Fungi.</title>
        <authorList>
            <consortium name="DOE Joint Genome Institute"/>
            <person name="Mondo S.J."/>
            <person name="Dannebaum R.O."/>
            <person name="Kuo R.C."/>
            <person name="Labutti K."/>
            <person name="Haridas S."/>
            <person name="Kuo A."/>
            <person name="Salamov A."/>
            <person name="Ahrendt S.R."/>
            <person name="Lipzen A."/>
            <person name="Sullivan W."/>
            <person name="Andreopoulos W.B."/>
            <person name="Clum A."/>
            <person name="Lindquist E."/>
            <person name="Daum C."/>
            <person name="Ramamoorthy G.K."/>
            <person name="Gryganskyi A."/>
            <person name="Culley D."/>
            <person name="Magnuson J.K."/>
            <person name="James T.Y."/>
            <person name="O'Malley M.A."/>
            <person name="Stajich J.E."/>
            <person name="Spatafora J.W."/>
            <person name="Visel A."/>
            <person name="Grigoriev I.V."/>
        </authorList>
    </citation>
    <scope>NUCLEOTIDE SEQUENCE [LARGE SCALE GENOMIC DNA]</scope>
    <source>
        <strain evidence="3 4">PL171</strain>
    </source>
</reference>
<evidence type="ECO:0000313" key="3">
    <source>
        <dbReference type="EMBL" id="ORZ33336.1"/>
    </source>
</evidence>
<keyword evidence="2" id="KW-0812">Transmembrane</keyword>
<feature type="region of interest" description="Disordered" evidence="1">
    <location>
        <begin position="109"/>
        <end position="222"/>
    </location>
</feature>
<name>A0A1Y2HFH6_9FUNG</name>
<feature type="compositionally biased region" description="Polar residues" evidence="1">
    <location>
        <begin position="146"/>
        <end position="155"/>
    </location>
</feature>
<sequence>MSTPRPPSSISNTRHGANIDPWPAVTADGSQEASNTASSRGANVATAASSAESTPRVQTTAGIGTGPSHILDAAESRASLSSSSASTTVPPFGRNRSAAATVVSIATSDNTGTDVTGAFGTPPAVPMLPPSLSHGQDCNHDERNQSRPTTASTLLSVERESISNRAPRSRYTTAATSSSGYTAVHQQDRAHPNMSGDWSPATHLHTASTPRAPPGSLATGTGVDANGSQTATMSHSPSSATITLFDTADAIRPAHPLSAVAEHQPLAPHKTTTAPMVTTSSNAFHDHSSNLKQVGSTEKNDLPLIYTRLCPYPPAQKLIPRTRTRRIVCCVFLLLLILVLSIGIYVAVTLSSLVPPKLDVLRTSAPAPPRQPVSIDTNGPVVTIQWDLVVAISNANSIPIELYDIRFAGYTSPNTTQVPLASGNLTTMALPARSNSTTPSRSEWLVPVTIPWRVRDSTQNGFLVNLLTACNAPKALVPSGATVKPGDKVKLWYTVDAGVERLKWFAGGYRHKHEVWAEFACPVNLAEVPGMKEIASVVGTVTEVVGGLLQNGTIPNVRLPQLPSISSLFGQ</sequence>
<dbReference type="EMBL" id="MCFL01000036">
    <property type="protein sequence ID" value="ORZ33336.1"/>
    <property type="molecule type" value="Genomic_DNA"/>
</dbReference>
<feature type="compositionally biased region" description="Polar residues" evidence="1">
    <location>
        <begin position="28"/>
        <end position="62"/>
    </location>
</feature>
<dbReference type="Proteomes" id="UP000193411">
    <property type="component" value="Unassembled WGS sequence"/>
</dbReference>
<keyword evidence="2" id="KW-0472">Membrane</keyword>
<dbReference type="OrthoDB" id="5757455at2759"/>
<feature type="transmembrane region" description="Helical" evidence="2">
    <location>
        <begin position="327"/>
        <end position="348"/>
    </location>
</feature>